<accession>A0A1E3A5E6</accession>
<dbReference type="PATRIC" id="fig|1432052.4.peg.5303"/>
<protein>
    <submittedName>
        <fullName evidence="1">Uncharacterized protein</fullName>
    </submittedName>
</protein>
<gene>
    <name evidence="1" type="ORF">BEI61_04777</name>
</gene>
<evidence type="ECO:0000313" key="1">
    <source>
        <dbReference type="EMBL" id="ODM03974.1"/>
    </source>
</evidence>
<comment type="caution">
    <text evidence="1">The sequence shown here is derived from an EMBL/GenBank/DDBJ whole genome shotgun (WGS) entry which is preliminary data.</text>
</comment>
<sequence>MPNINKANRQVCDVDIRSLDRKPVLFFETANTTTQALTGESVYATAKGVKRIAFANPIEGTITIEAQVYPFELYSLISGGVIETDAAYPERATVKADADGSLKVPDNAMPGSVFVYKAGDFAGAEIEGTFADNKFTAANAEDIKTGLEYEVGYVVTKASGVKRITINNSKLPKAFYITMDTVEKDDNEVLTPYKMIFYKAQPQRNFSLSQSSAGDPASITMTFDLLEDKDGNFAEFVELSDEAE</sequence>
<organism evidence="1 2">
    <name type="scientific">Eisenbergiella tayi</name>
    <dbReference type="NCBI Taxonomy" id="1432052"/>
    <lineage>
        <taxon>Bacteria</taxon>
        <taxon>Bacillati</taxon>
        <taxon>Bacillota</taxon>
        <taxon>Clostridia</taxon>
        <taxon>Lachnospirales</taxon>
        <taxon>Lachnospiraceae</taxon>
        <taxon>Eisenbergiella</taxon>
    </lineage>
</organism>
<dbReference type="AlphaFoldDB" id="A0A1E3A5E6"/>
<dbReference type="EMBL" id="MCGH01000003">
    <property type="protein sequence ID" value="ODM03974.1"/>
    <property type="molecule type" value="Genomic_DNA"/>
</dbReference>
<name>A0A1E3A5E6_9FIRM</name>
<proteinExistence type="predicted"/>
<evidence type="ECO:0000313" key="2">
    <source>
        <dbReference type="Proteomes" id="UP000094067"/>
    </source>
</evidence>
<dbReference type="RefSeq" id="WP_069154258.1">
    <property type="nucleotide sequence ID" value="NZ_CAJLDD010000039.1"/>
</dbReference>
<dbReference type="Proteomes" id="UP000094067">
    <property type="component" value="Unassembled WGS sequence"/>
</dbReference>
<reference evidence="1 2" key="1">
    <citation type="submission" date="2016-07" db="EMBL/GenBank/DDBJ databases">
        <title>Characterization of isolates of Eisenbergiella tayi derived from blood cultures, using whole genome sequencing.</title>
        <authorList>
            <person name="Burdz T."/>
            <person name="Wiebe D."/>
            <person name="Huynh C."/>
            <person name="Bernard K."/>
        </authorList>
    </citation>
    <scope>NUCLEOTIDE SEQUENCE [LARGE SCALE GENOMIC DNA]</scope>
    <source>
        <strain evidence="1 2">NML 110608</strain>
    </source>
</reference>